<dbReference type="Pfam" id="PF17645">
    <property type="entry name" value="Amdase"/>
    <property type="match status" value="1"/>
</dbReference>
<dbReference type="EMBL" id="QURN01000004">
    <property type="protein sequence ID" value="RFC68454.1"/>
    <property type="molecule type" value="Genomic_DNA"/>
</dbReference>
<dbReference type="PIRSF" id="PIRSF015736">
    <property type="entry name" value="MI"/>
    <property type="match status" value="1"/>
</dbReference>
<dbReference type="NCBIfam" id="TIGR02990">
    <property type="entry name" value="ectoine_eutA"/>
    <property type="match status" value="1"/>
</dbReference>
<gene>
    <name evidence="1" type="primary">eutA</name>
    <name evidence="1" type="ORF">DY251_05640</name>
</gene>
<comment type="caution">
    <text evidence="1">The sequence shown here is derived from an EMBL/GenBank/DDBJ whole genome shotgun (WGS) entry which is preliminary data.</text>
</comment>
<evidence type="ECO:0000313" key="1">
    <source>
        <dbReference type="EMBL" id="RFC68454.1"/>
    </source>
</evidence>
<dbReference type="InterPro" id="IPR026286">
    <property type="entry name" value="MaiA/AMDase"/>
</dbReference>
<dbReference type="Proteomes" id="UP000262379">
    <property type="component" value="Unassembled WGS sequence"/>
</dbReference>
<dbReference type="AlphaFoldDB" id="A0A371XHD4"/>
<sequence length="263" mass="28428">MTAHASPPVEIELRAERPALDDRPLAKRVGLVILATDHTTEPDFQRMVASDRIGVYVARIAYANPTTPENLRRMLPSLTEAASLILPNETLDAICYSCTSASAVIGESEVERALHKSKPGVPVITPTHAVTTGLKVLGAQRISVLTPYTIETSRPMANYLTGEGFHIDRFTCLGFDDDREMARIKPDALVDLAREATHPDSDALFISCTAVRAAVAVPQIEAAIGRPVVSSNLATAWMCLRLCGETAFTPKLGRLMEQALPSP</sequence>
<dbReference type="PANTHER" id="PTHR40267:SF1">
    <property type="entry name" value="BLR3294 PROTEIN"/>
    <property type="match status" value="1"/>
</dbReference>
<dbReference type="RefSeq" id="WP_116622890.1">
    <property type="nucleotide sequence ID" value="NZ_QURN01000004.1"/>
</dbReference>
<proteinExistence type="predicted"/>
<accession>A0A371XHD4</accession>
<reference evidence="2" key="1">
    <citation type="submission" date="2018-08" db="EMBL/GenBank/DDBJ databases">
        <authorList>
            <person name="Im W.T."/>
        </authorList>
    </citation>
    <scope>NUCLEOTIDE SEQUENCE [LARGE SCALE GENOMIC DNA]</scope>
    <source>
        <strain evidence="2">LA-28</strain>
    </source>
</reference>
<dbReference type="InterPro" id="IPR014332">
    <property type="entry name" value="Ectoine_EutA"/>
</dbReference>
<dbReference type="PANTHER" id="PTHR40267">
    <property type="entry name" value="BLR3294 PROTEIN"/>
    <property type="match status" value="1"/>
</dbReference>
<protein>
    <submittedName>
        <fullName evidence="1">Ectoine utilization protein EutA</fullName>
    </submittedName>
</protein>
<evidence type="ECO:0000313" key="2">
    <source>
        <dbReference type="Proteomes" id="UP000262379"/>
    </source>
</evidence>
<name>A0A371XHD4_9HYPH</name>
<dbReference type="Gene3D" id="3.40.50.12500">
    <property type="match status" value="1"/>
</dbReference>
<dbReference type="InterPro" id="IPR053714">
    <property type="entry name" value="Iso_Racemase_Enz_sf"/>
</dbReference>
<keyword evidence="2" id="KW-1185">Reference proteome</keyword>
<organism evidence="1 2">
    <name type="scientific">Mesorhizobium denitrificans</name>
    <dbReference type="NCBI Taxonomy" id="2294114"/>
    <lineage>
        <taxon>Bacteria</taxon>
        <taxon>Pseudomonadati</taxon>
        <taxon>Pseudomonadota</taxon>
        <taxon>Alphaproteobacteria</taxon>
        <taxon>Hyphomicrobiales</taxon>
        <taxon>Phyllobacteriaceae</taxon>
        <taxon>Mesorhizobium</taxon>
    </lineage>
</organism>